<dbReference type="PANTHER" id="PTHR37816">
    <property type="entry name" value="YALI0E33011P"/>
    <property type="match status" value="1"/>
</dbReference>
<keyword evidence="2" id="KW-1185">Reference proteome</keyword>
<gene>
    <name evidence="1" type="ORF">GT347_08955</name>
</gene>
<protein>
    <recommendedName>
        <fullName evidence="3">Adenylate kinase</fullName>
    </recommendedName>
</protein>
<dbReference type="EMBL" id="CP047650">
    <property type="protein sequence ID" value="QHJ01467.1"/>
    <property type="molecule type" value="Genomic_DNA"/>
</dbReference>
<dbReference type="KEGG" id="xyk:GT347_08955"/>
<dbReference type="NCBIfam" id="NF004861">
    <property type="entry name" value="PRK06217.1"/>
    <property type="match status" value="1"/>
</dbReference>
<dbReference type="InterPro" id="IPR027417">
    <property type="entry name" value="P-loop_NTPase"/>
</dbReference>
<evidence type="ECO:0008006" key="3">
    <source>
        <dbReference type="Google" id="ProtNLM"/>
    </source>
</evidence>
<dbReference type="Proteomes" id="UP000464787">
    <property type="component" value="Chromosome"/>
</dbReference>
<sequence>MGRVLVTGAAGCGTTTLGRALAQAADAPFLDADDFFWLPTDPPYRSRRTAADRYSLLTAELAQRPQAVVAGSLMGWGAELEDAFDLVVFLYLPTALRLARLRAREEARFGKADPEFLDWASQYDAGTAQGRSLALHRQWLAERKCRVLLLEGDMTTAARVQAVLQALA</sequence>
<evidence type="ECO:0000313" key="2">
    <source>
        <dbReference type="Proteomes" id="UP000464787"/>
    </source>
</evidence>
<dbReference type="AlphaFoldDB" id="A0A857JBZ1"/>
<accession>A0A857JBZ1</accession>
<dbReference type="PANTHER" id="PTHR37816:SF2">
    <property type="entry name" value="DNA TOPOLOGY MODULATION PROTEIN FLAR-RELATED PROTEIN"/>
    <property type="match status" value="1"/>
</dbReference>
<dbReference type="Gene3D" id="3.40.50.300">
    <property type="entry name" value="P-loop containing nucleotide triphosphate hydrolases"/>
    <property type="match status" value="1"/>
</dbReference>
<reference evidence="1 2" key="1">
    <citation type="submission" date="2020-01" db="EMBL/GenBank/DDBJ databases">
        <title>Genome sequencing of strain KACC 21265.</title>
        <authorList>
            <person name="Heo J."/>
            <person name="Kim S.-J."/>
            <person name="Kim J.-S."/>
            <person name="Hong S.-B."/>
            <person name="Kwon S.-W."/>
        </authorList>
    </citation>
    <scope>NUCLEOTIDE SEQUENCE [LARGE SCALE GENOMIC DNA]</scope>
    <source>
        <strain evidence="1 2">KACC 21265</strain>
    </source>
</reference>
<organism evidence="1 2">
    <name type="scientific">Xylophilus rhododendri</name>
    <dbReference type="NCBI Taxonomy" id="2697032"/>
    <lineage>
        <taxon>Bacteria</taxon>
        <taxon>Pseudomonadati</taxon>
        <taxon>Pseudomonadota</taxon>
        <taxon>Betaproteobacteria</taxon>
        <taxon>Burkholderiales</taxon>
        <taxon>Xylophilus</taxon>
    </lineage>
</organism>
<name>A0A857JBZ1_9BURK</name>
<dbReference type="InterPro" id="IPR052922">
    <property type="entry name" value="Cytidylate_Kinase-2"/>
</dbReference>
<dbReference type="SUPFAM" id="SSF52540">
    <property type="entry name" value="P-loop containing nucleoside triphosphate hydrolases"/>
    <property type="match status" value="1"/>
</dbReference>
<dbReference type="Pfam" id="PF13238">
    <property type="entry name" value="AAA_18"/>
    <property type="match status" value="1"/>
</dbReference>
<evidence type="ECO:0000313" key="1">
    <source>
        <dbReference type="EMBL" id="QHJ01467.1"/>
    </source>
</evidence>
<proteinExistence type="predicted"/>